<dbReference type="GO" id="GO:0032936">
    <property type="term" value="C:SREBP-SCAP complex"/>
    <property type="evidence" value="ECO:0007669"/>
    <property type="project" value="TreeGrafter"/>
</dbReference>
<dbReference type="PANTHER" id="PTHR46378:SF1">
    <property type="entry name" value="STEROL REGULATORY ELEMENT-BINDING PROTEIN CLEAVAGE-ACTIVATING PROTEIN"/>
    <property type="match status" value="1"/>
</dbReference>
<dbReference type="InterPro" id="IPR030225">
    <property type="entry name" value="SCAP"/>
</dbReference>
<dbReference type="HOGENOM" id="CLU_264915_0_0_1"/>
<dbReference type="InterPro" id="IPR000731">
    <property type="entry name" value="SSD"/>
</dbReference>
<keyword evidence="8" id="KW-1133">Transmembrane helix</keyword>
<dbReference type="AlphaFoldDB" id="K0KKJ8"/>
<keyword evidence="5" id="KW-0256">Endoplasmic reticulum</keyword>
<dbReference type="STRING" id="1206466.K0KKJ8"/>
<keyword evidence="7 8" id="KW-0472">Membrane</keyword>
<dbReference type="PANTHER" id="PTHR46378">
    <property type="entry name" value="STEROL REGULATORY ELEMENT-BINDING PROTEIN CLEAVAGE-ACTIVATING PROTEIN"/>
    <property type="match status" value="1"/>
</dbReference>
<evidence type="ECO:0000256" key="4">
    <source>
        <dbReference type="ARBA" id="ARBA00022737"/>
    </source>
</evidence>
<feature type="transmembrane region" description="Helical" evidence="8">
    <location>
        <begin position="288"/>
        <end position="314"/>
    </location>
</feature>
<comment type="caution">
    <text evidence="10">The sequence shown here is derived from an EMBL/GenBank/DDBJ whole genome shotgun (WGS) entry which is preliminary data.</text>
</comment>
<keyword evidence="11" id="KW-1185">Reference proteome</keyword>
<comment type="subcellular location">
    <subcellularLocation>
        <location evidence="1">Endoplasmic reticulum</location>
    </subcellularLocation>
    <subcellularLocation>
        <location evidence="2">Golgi apparatus membrane</location>
    </subcellularLocation>
</comment>
<feature type="transmembrane region" description="Helical" evidence="8">
    <location>
        <begin position="395"/>
        <end position="418"/>
    </location>
</feature>
<feature type="transmembrane region" description="Helical" evidence="8">
    <location>
        <begin position="45"/>
        <end position="65"/>
    </location>
</feature>
<organism evidence="10 11">
    <name type="scientific">Wickerhamomyces ciferrii (strain ATCC 14091 / BCRC 22168 / CBS 111 / JCM 3599 / NBRC 0793 / NRRL Y-1031 F-60-10)</name>
    <name type="common">Yeast</name>
    <name type="synonym">Pichia ciferrii</name>
    <dbReference type="NCBI Taxonomy" id="1206466"/>
    <lineage>
        <taxon>Eukaryota</taxon>
        <taxon>Fungi</taxon>
        <taxon>Dikarya</taxon>
        <taxon>Ascomycota</taxon>
        <taxon>Saccharomycotina</taxon>
        <taxon>Saccharomycetes</taxon>
        <taxon>Phaffomycetales</taxon>
        <taxon>Wickerhamomycetaceae</taxon>
        <taxon>Wickerhamomyces</taxon>
    </lineage>
</organism>
<evidence type="ECO:0000256" key="2">
    <source>
        <dbReference type="ARBA" id="ARBA00004394"/>
    </source>
</evidence>
<reference evidence="10 11" key="1">
    <citation type="journal article" date="2012" name="Eukaryot. Cell">
        <title>Draft genome sequence of Wickerhamomyces ciferrii NRRL Y-1031 F-60-10.</title>
        <authorList>
            <person name="Schneider J."/>
            <person name="Andrea H."/>
            <person name="Blom J."/>
            <person name="Jaenicke S."/>
            <person name="Ruckert C."/>
            <person name="Schorsch C."/>
            <person name="Szczepanowski R."/>
            <person name="Farwick M."/>
            <person name="Goesmann A."/>
            <person name="Puhler A."/>
            <person name="Schaffer S."/>
            <person name="Tauch A."/>
            <person name="Kohler T."/>
            <person name="Brinkrolf K."/>
        </authorList>
    </citation>
    <scope>NUCLEOTIDE SEQUENCE [LARGE SCALE GENOMIC DNA]</scope>
    <source>
        <strain evidence="11">ATCC 14091 / BCRC 22168 / CBS 111 / JCM 3599 / NBRC 0793 / NRRL Y-1031 F-60-10</strain>
    </source>
</reference>
<feature type="transmembrane region" description="Helical" evidence="8">
    <location>
        <begin position="466"/>
        <end position="489"/>
    </location>
</feature>
<evidence type="ECO:0000256" key="5">
    <source>
        <dbReference type="ARBA" id="ARBA00022824"/>
    </source>
</evidence>
<dbReference type="GO" id="GO:0000139">
    <property type="term" value="C:Golgi membrane"/>
    <property type="evidence" value="ECO:0007669"/>
    <property type="project" value="UniProtKB-SubCell"/>
</dbReference>
<feature type="transmembrane region" description="Helical" evidence="8">
    <location>
        <begin position="6"/>
        <end position="25"/>
    </location>
</feature>
<name>K0KKJ8_WICCF</name>
<evidence type="ECO:0000256" key="7">
    <source>
        <dbReference type="ARBA" id="ARBA00023136"/>
    </source>
</evidence>
<evidence type="ECO:0000256" key="8">
    <source>
        <dbReference type="SAM" id="Phobius"/>
    </source>
</evidence>
<keyword evidence="4" id="KW-0677">Repeat</keyword>
<dbReference type="GO" id="GO:0032933">
    <property type="term" value="P:SREBP signaling pathway"/>
    <property type="evidence" value="ECO:0007669"/>
    <property type="project" value="InterPro"/>
</dbReference>
<dbReference type="GO" id="GO:0005789">
    <property type="term" value="C:endoplasmic reticulum membrane"/>
    <property type="evidence" value="ECO:0007669"/>
    <property type="project" value="InterPro"/>
</dbReference>
<dbReference type="EMBL" id="CAIF01000050">
    <property type="protein sequence ID" value="CCH42682.1"/>
    <property type="molecule type" value="Genomic_DNA"/>
</dbReference>
<gene>
    <name evidence="10" type="ORF">BN7_2226</name>
</gene>
<feature type="domain" description="SSD" evidence="9">
    <location>
        <begin position="259"/>
        <end position="420"/>
    </location>
</feature>
<keyword evidence="6" id="KW-0333">Golgi apparatus</keyword>
<sequence>MFEFLLFLKSLIYVIIDYIYNNYLIKFKKHYWKLGINLTKNQKKFIIWPISIVFILSYPSIYSIYNSGIDEVINGNGSLQIKDIGFQSQNFDINNLNTLSLKQIWLTPNIKESSSSNILNKSILIDCLNFQNQLLTNINNNDENFAYIHTPLITWNNDLTLLDLEKNPIKSIRQNSQIWDNGLLSGVVKINGLIKSADSLRILIFYKESKNGIDAGSTWDQNLQNLQENSDFKMFKFHNEQSSTMKSFFLKLTKMNSLDHLILNGSYLLIMIYFLISLTNLKYVQSKIGLLFAFIIEISLSILSSATITSFLFQGGVDFKEIHLEFLPFIIIVVGIENTFRLINSISQTPVEQSIQLRVSQGLSDVGLTSTLVSLLDLILLILIYPFVSINTQKFLIFASITLIIDHFLHLTFFAAVLSVDIHRLELDELLNNRDSKKNNIYDSLNSTSENSKLFKIIKFIKNIKLPISTTATGTIVIILFLIITNIRWTDNNIWSNLLPTSHSQNSINNDPLNLIKNDDVLINFIDKKSLSSEIINLSYKNNEKDLSKVLIKIYEPKIISHGPTRVENFDFTLNTTYKFDLYYVLEFLTSLAFILSIILLILKIFQIDNPISENLNDPNSKEISKLKQHSFNSKILTGGHFLDIIKIETSRSPFIVSIGLDHKLLVWSPASQPMPVPSQLPINSSIWPITHVTYNDLDLEIKINELENTKPLEAFFRIKTIPAFLQRKLNLNSKIQNTSAPSSRRNSMRSIASPALIPSGLSFTNTAGAHTDLKELVIILKDGRVARLSCEDGSLTFEKLTNSKLVSSAKLITPRVNDRLVSFTEDGKVLLSTAVNNKWKTRIVHIDEYKFNNPEAFSTPPPQPLPPNDLRNSEIDKEKLTKEFSKSEIAIVPFVGFIVRTHGIFAEIIDVQTGILMKRFKIQNLKKDSLHVFHDQPTHCRFCGSVSITSFTIVYTTEKNSVIMHTFNVDHKAKTSICLRVERDPREIRCVGFDQVTEHKHELKNVEGWSCTDKNQIVGIRRKTEDEVKKSLEKSEKISTLRRRKNLNKNFNQNFDQNAPRLHDLWEGWSMAADGKVDYYEIPDEGSSGGLLVNSIGQINSFGHKSIVVAFGNIMRVLYLGNDNLIYNDEDHNQKNEISGLNFVNKRRKNLRKIDNLTSTNFSEIDTVPGISELAL</sequence>
<keyword evidence="3" id="KW-0853">WD repeat</keyword>
<evidence type="ECO:0000256" key="6">
    <source>
        <dbReference type="ARBA" id="ARBA00023034"/>
    </source>
</evidence>
<evidence type="ECO:0000313" key="10">
    <source>
        <dbReference type="EMBL" id="CCH42682.1"/>
    </source>
</evidence>
<dbReference type="eggNOG" id="KOG1933">
    <property type="taxonomic scope" value="Eukaryota"/>
</dbReference>
<dbReference type="InParanoid" id="K0KKJ8"/>
<dbReference type="Pfam" id="PF12349">
    <property type="entry name" value="Sterol-sensing"/>
    <property type="match status" value="1"/>
</dbReference>
<feature type="transmembrane region" description="Helical" evidence="8">
    <location>
        <begin position="261"/>
        <end position="281"/>
    </location>
</feature>
<evidence type="ECO:0000256" key="3">
    <source>
        <dbReference type="ARBA" id="ARBA00022574"/>
    </source>
</evidence>
<dbReference type="GO" id="GO:0045540">
    <property type="term" value="P:regulation of cholesterol biosynthetic process"/>
    <property type="evidence" value="ECO:0007669"/>
    <property type="project" value="TreeGrafter"/>
</dbReference>
<dbReference type="InterPro" id="IPR053958">
    <property type="entry name" value="HMGCR/SNAP/NPC1-like_SSD"/>
</dbReference>
<keyword evidence="8" id="KW-0812">Transmembrane</keyword>
<feature type="transmembrane region" description="Helical" evidence="8">
    <location>
        <begin position="365"/>
        <end position="389"/>
    </location>
</feature>
<dbReference type="PROSITE" id="PS50156">
    <property type="entry name" value="SSD"/>
    <property type="match status" value="1"/>
</dbReference>
<feature type="transmembrane region" description="Helical" evidence="8">
    <location>
        <begin position="582"/>
        <end position="603"/>
    </location>
</feature>
<dbReference type="Proteomes" id="UP000009328">
    <property type="component" value="Unassembled WGS sequence"/>
</dbReference>
<proteinExistence type="predicted"/>
<evidence type="ECO:0000313" key="11">
    <source>
        <dbReference type="Proteomes" id="UP000009328"/>
    </source>
</evidence>
<accession>K0KKJ8</accession>
<evidence type="ECO:0000259" key="9">
    <source>
        <dbReference type="PROSITE" id="PS50156"/>
    </source>
</evidence>
<evidence type="ECO:0000256" key="1">
    <source>
        <dbReference type="ARBA" id="ARBA00004240"/>
    </source>
</evidence>
<protein>
    <submittedName>
        <fullName evidence="10">Sterol regulatory element-binding protein cleavage-activating protein</fullName>
    </submittedName>
</protein>
<dbReference type="GO" id="GO:0032934">
    <property type="term" value="F:sterol binding"/>
    <property type="evidence" value="ECO:0007669"/>
    <property type="project" value="InterPro"/>
</dbReference>